<accession>A0A8S5V5D3</accession>
<sequence>MNERVKEYEERALVCLSFNAERLTDALYSDSLETWVADQLSVDSPDDPESKGHDILITYGGPTVYLDTGTALFHYHENGFDDYTLPIDEDLAEKLEEIAKEVAK</sequence>
<dbReference type="EMBL" id="BK016200">
    <property type="protein sequence ID" value="DAG01962.1"/>
    <property type="molecule type" value="Genomic_DNA"/>
</dbReference>
<name>A0A8S5V5D3_9CAUD</name>
<organism evidence="1">
    <name type="scientific">Myoviridae sp. ctrEx11</name>
    <dbReference type="NCBI Taxonomy" id="2825180"/>
    <lineage>
        <taxon>Viruses</taxon>
        <taxon>Duplodnaviria</taxon>
        <taxon>Heunggongvirae</taxon>
        <taxon>Uroviricota</taxon>
        <taxon>Caudoviricetes</taxon>
    </lineage>
</organism>
<protein>
    <submittedName>
        <fullName evidence="1">Uncharacterized protein</fullName>
    </submittedName>
</protein>
<reference evidence="1" key="1">
    <citation type="journal article" date="2021" name="Proc. Natl. Acad. Sci. U.S.A.">
        <title>A Catalog of Tens of Thousands of Viruses from Human Metagenomes Reveals Hidden Associations with Chronic Diseases.</title>
        <authorList>
            <person name="Tisza M.J."/>
            <person name="Buck C.B."/>
        </authorList>
    </citation>
    <scope>NUCLEOTIDE SEQUENCE</scope>
    <source>
        <strain evidence="1">CtrEx11</strain>
    </source>
</reference>
<proteinExistence type="predicted"/>
<evidence type="ECO:0000313" key="1">
    <source>
        <dbReference type="EMBL" id="DAG01962.1"/>
    </source>
</evidence>